<keyword evidence="2" id="KW-0238">DNA-binding</keyword>
<feature type="transmembrane region" description="Helical" evidence="5">
    <location>
        <begin position="115"/>
        <end position="133"/>
    </location>
</feature>
<dbReference type="PANTHER" id="PTHR44688:SF16">
    <property type="entry name" value="DNA-BINDING TRANSCRIPTIONAL ACTIVATOR DEVR_DOSR"/>
    <property type="match status" value="1"/>
</dbReference>
<dbReference type="EMBL" id="WPOO01000008">
    <property type="protein sequence ID" value="MVN58854.1"/>
    <property type="molecule type" value="Genomic_DNA"/>
</dbReference>
<name>A0A7K1T5E6_9ACTN</name>
<evidence type="ECO:0000313" key="8">
    <source>
        <dbReference type="Proteomes" id="UP000488839"/>
    </source>
</evidence>
<protein>
    <recommendedName>
        <fullName evidence="6">HTH luxR-type domain-containing protein</fullName>
    </recommendedName>
</protein>
<dbReference type="Pfam" id="PF00196">
    <property type="entry name" value="GerE"/>
    <property type="match status" value="1"/>
</dbReference>
<feature type="transmembrane region" description="Helical" evidence="5">
    <location>
        <begin position="268"/>
        <end position="287"/>
    </location>
</feature>
<feature type="transmembrane region" description="Helical" evidence="5">
    <location>
        <begin position="239"/>
        <end position="261"/>
    </location>
</feature>
<keyword evidence="3" id="KW-0804">Transcription</keyword>
<dbReference type="GO" id="GO:0006355">
    <property type="term" value="P:regulation of DNA-templated transcription"/>
    <property type="evidence" value="ECO:0007669"/>
    <property type="project" value="InterPro"/>
</dbReference>
<feature type="transmembrane region" description="Helical" evidence="5">
    <location>
        <begin position="24"/>
        <end position="44"/>
    </location>
</feature>
<dbReference type="PROSITE" id="PS50043">
    <property type="entry name" value="HTH_LUXR_2"/>
    <property type="match status" value="1"/>
</dbReference>
<evidence type="ECO:0000256" key="5">
    <source>
        <dbReference type="SAM" id="Phobius"/>
    </source>
</evidence>
<dbReference type="InterPro" id="IPR000792">
    <property type="entry name" value="Tscrpt_reg_LuxR_C"/>
</dbReference>
<keyword evidence="5" id="KW-0472">Membrane</keyword>
<feature type="transmembrane region" description="Helical" evidence="5">
    <location>
        <begin position="145"/>
        <end position="165"/>
    </location>
</feature>
<feature type="transmembrane region" description="Helical" evidence="5">
    <location>
        <begin position="332"/>
        <end position="352"/>
    </location>
</feature>
<accession>A0A7K1T5E6</accession>
<feature type="transmembrane region" description="Helical" evidence="5">
    <location>
        <begin position="171"/>
        <end position="190"/>
    </location>
</feature>
<evidence type="ECO:0000313" key="7">
    <source>
        <dbReference type="EMBL" id="MVN58854.1"/>
    </source>
</evidence>
<dbReference type="InterPro" id="IPR016032">
    <property type="entry name" value="Sig_transdc_resp-reg_C-effctor"/>
</dbReference>
<dbReference type="InterPro" id="IPR036388">
    <property type="entry name" value="WH-like_DNA-bd_sf"/>
</dbReference>
<dbReference type="RefSeq" id="WP_157012576.1">
    <property type="nucleotide sequence ID" value="NZ_WPOO01000008.1"/>
</dbReference>
<feature type="transmembrane region" description="Helical" evidence="5">
    <location>
        <begin position="358"/>
        <end position="377"/>
    </location>
</feature>
<feature type="transmembrane region" description="Helical" evidence="5">
    <location>
        <begin position="56"/>
        <end position="76"/>
    </location>
</feature>
<dbReference type="Gene3D" id="1.10.10.10">
    <property type="entry name" value="Winged helix-like DNA-binding domain superfamily/Winged helix DNA-binding domain"/>
    <property type="match status" value="1"/>
</dbReference>
<dbReference type="AlphaFoldDB" id="A0A7K1T5E6"/>
<keyword evidence="5" id="KW-1133">Transmembrane helix</keyword>
<organism evidence="7 8">
    <name type="scientific">Adlercreutzia rubneri</name>
    <dbReference type="NCBI Taxonomy" id="2916441"/>
    <lineage>
        <taxon>Bacteria</taxon>
        <taxon>Bacillati</taxon>
        <taxon>Actinomycetota</taxon>
        <taxon>Coriobacteriia</taxon>
        <taxon>Eggerthellales</taxon>
        <taxon>Eggerthellaceae</taxon>
        <taxon>Adlercreutzia</taxon>
    </lineage>
</organism>
<feature type="compositionally biased region" description="Low complexity" evidence="4">
    <location>
        <begin position="397"/>
        <end position="406"/>
    </location>
</feature>
<keyword evidence="1" id="KW-0805">Transcription regulation</keyword>
<feature type="domain" description="HTH luxR-type" evidence="6">
    <location>
        <begin position="461"/>
        <end position="525"/>
    </location>
</feature>
<feature type="transmembrane region" description="Helical" evidence="5">
    <location>
        <begin position="299"/>
        <end position="320"/>
    </location>
</feature>
<keyword evidence="5" id="KW-0812">Transmembrane</keyword>
<keyword evidence="8" id="KW-1185">Reference proteome</keyword>
<feature type="transmembrane region" description="Helical" evidence="5">
    <location>
        <begin position="210"/>
        <end position="227"/>
    </location>
</feature>
<dbReference type="PRINTS" id="PR00038">
    <property type="entry name" value="HTHLUXR"/>
</dbReference>
<feature type="region of interest" description="Disordered" evidence="4">
    <location>
        <begin position="397"/>
        <end position="439"/>
    </location>
</feature>
<dbReference type="CDD" id="cd06170">
    <property type="entry name" value="LuxR_C_like"/>
    <property type="match status" value="1"/>
</dbReference>
<sequence>MEGFALRDAGDDGRAPLALRPIHLALVAFVATLPAHAPTIGAFAEAPQFEAIADTFLFALLLAAVTSSVVVLLRGLQRPRKVFARARVTAIAAAAYLLGTMGAVGLLFAPMPLPAAAVGAGLLAGAALPLLVAEWARAVAVPIDQALVLCAFVVLTASFVGWILALLPPSALVPVFCLLLVAGVVVPPVAARMGDPALPLARPADTMRRLVSVTWLPLLGFAVYAFMTDVMAHSAFGVVQASFLGGAVAALVMFGVCFLWGRTPLLPWSYRILVPLMAAAFVVLGAFPAGTFPRDASVVALYVFYIVLALLGCAVLLAVVRNRELPANVASGFACGVAAAAALLGQILSQVLTVTDDFAPWLAVLTGAFVAVLLVFLGRTSWNELVAPHESAAAEEPALAARSGTGDAPGGGAVGAAHGEEFEGAGAPDGSEPPVRPNASGDAFELAEPSMQNTLEARCAEVAAARGLSPREAEVLVFLARGFTPAYIAKSLVLSISTVRTHVRNIYRKLGVNKREELIHLIDGE</sequence>
<proteinExistence type="predicted"/>
<evidence type="ECO:0000256" key="2">
    <source>
        <dbReference type="ARBA" id="ARBA00023125"/>
    </source>
</evidence>
<evidence type="ECO:0000256" key="4">
    <source>
        <dbReference type="SAM" id="MobiDB-lite"/>
    </source>
</evidence>
<dbReference type="GO" id="GO:0003677">
    <property type="term" value="F:DNA binding"/>
    <property type="evidence" value="ECO:0007669"/>
    <property type="project" value="UniProtKB-KW"/>
</dbReference>
<dbReference type="Proteomes" id="UP000488839">
    <property type="component" value="Unassembled WGS sequence"/>
</dbReference>
<dbReference type="PANTHER" id="PTHR44688">
    <property type="entry name" value="DNA-BINDING TRANSCRIPTIONAL ACTIVATOR DEVR_DOSR"/>
    <property type="match status" value="1"/>
</dbReference>
<evidence type="ECO:0000256" key="3">
    <source>
        <dbReference type="ARBA" id="ARBA00023163"/>
    </source>
</evidence>
<feature type="transmembrane region" description="Helical" evidence="5">
    <location>
        <begin position="88"/>
        <end position="109"/>
    </location>
</feature>
<evidence type="ECO:0000256" key="1">
    <source>
        <dbReference type="ARBA" id="ARBA00023015"/>
    </source>
</evidence>
<dbReference type="SUPFAM" id="SSF46894">
    <property type="entry name" value="C-terminal effector domain of the bipartite response regulators"/>
    <property type="match status" value="1"/>
</dbReference>
<evidence type="ECO:0000259" key="6">
    <source>
        <dbReference type="PROSITE" id="PS50043"/>
    </source>
</evidence>
<comment type="caution">
    <text evidence="7">The sequence shown here is derived from an EMBL/GenBank/DDBJ whole genome shotgun (WGS) entry which is preliminary data.</text>
</comment>
<reference evidence="7 8" key="1">
    <citation type="submission" date="2019-11" db="EMBL/GenBank/DDBJ databases">
        <title>Whole genome shotgun sequencing (WGS) data from Adlercreutzia equolifaciens ResAG-91, Eggerthella lenta MRI-F36, MRI-F37, MRI-F40, ResAG-49, ResAG-88, ResAG-121, ResAG-145, and Gordonibacter sp. ResAG-5, ResAG-26, ResAG-43, ResAG-50, ResAG-59.</title>
        <authorList>
            <person name="Stoll D.A."/>
            <person name="Danylec N."/>
            <person name="Franz C.M.A.P."/>
            <person name="Huch M."/>
        </authorList>
    </citation>
    <scope>NUCLEOTIDE SEQUENCE [LARGE SCALE GENOMIC DNA]</scope>
    <source>
        <strain evidence="7 8">ResAG-91</strain>
    </source>
</reference>
<dbReference type="SMART" id="SM00421">
    <property type="entry name" value="HTH_LUXR"/>
    <property type="match status" value="1"/>
</dbReference>
<gene>
    <name evidence="7" type="ORF">GO707_06410</name>
</gene>